<accession>A0ABU5J926</accession>
<dbReference type="Pfam" id="PF00534">
    <property type="entry name" value="Glycos_transf_1"/>
    <property type="match status" value="1"/>
</dbReference>
<comment type="caution">
    <text evidence="5">The sequence shown here is derived from an EMBL/GenBank/DDBJ whole genome shotgun (WGS) entry which is preliminary data.</text>
</comment>
<dbReference type="Pfam" id="PF13439">
    <property type="entry name" value="Glyco_transf_4"/>
    <property type="match status" value="1"/>
</dbReference>
<feature type="domain" description="Glycosyltransferase subfamily 4-like N-terminal" evidence="4">
    <location>
        <begin position="102"/>
        <end position="149"/>
    </location>
</feature>
<dbReference type="EC" id="2.4.-.-" evidence="5"/>
<dbReference type="InterPro" id="IPR028098">
    <property type="entry name" value="Glyco_trans_4-like_N"/>
</dbReference>
<dbReference type="Proteomes" id="UP001290101">
    <property type="component" value="Unassembled WGS sequence"/>
</dbReference>
<feature type="domain" description="Glycosyl transferase family 1" evidence="3">
    <location>
        <begin position="162"/>
        <end position="320"/>
    </location>
</feature>
<name>A0ABU5J926_9ACTN</name>
<evidence type="ECO:0000313" key="6">
    <source>
        <dbReference type="Proteomes" id="UP001290101"/>
    </source>
</evidence>
<proteinExistence type="predicted"/>
<dbReference type="InterPro" id="IPR001296">
    <property type="entry name" value="Glyco_trans_1"/>
</dbReference>
<gene>
    <name evidence="5" type="ORF">U2F25_06145</name>
</gene>
<protein>
    <submittedName>
        <fullName evidence="5">Glycosyltransferase family 4 protein</fullName>
        <ecNumber evidence="5">2.4.-.-</ecNumber>
    </submittedName>
</protein>
<dbReference type="PANTHER" id="PTHR12526">
    <property type="entry name" value="GLYCOSYLTRANSFERASE"/>
    <property type="match status" value="1"/>
</dbReference>
<dbReference type="RefSeq" id="WP_322439490.1">
    <property type="nucleotide sequence ID" value="NZ_JAXOTQ010000006.1"/>
</dbReference>
<dbReference type="GO" id="GO:0016757">
    <property type="term" value="F:glycosyltransferase activity"/>
    <property type="evidence" value="ECO:0007669"/>
    <property type="project" value="UniProtKB-KW"/>
</dbReference>
<keyword evidence="1 5" id="KW-0328">Glycosyltransferase</keyword>
<organism evidence="5 6">
    <name type="scientific">Micromonospora sicca</name>
    <dbReference type="NCBI Taxonomy" id="2202420"/>
    <lineage>
        <taxon>Bacteria</taxon>
        <taxon>Bacillati</taxon>
        <taxon>Actinomycetota</taxon>
        <taxon>Actinomycetes</taxon>
        <taxon>Micromonosporales</taxon>
        <taxon>Micromonosporaceae</taxon>
        <taxon>Micromonospora</taxon>
    </lineage>
</organism>
<dbReference type="EMBL" id="JAXOTQ010000006">
    <property type="protein sequence ID" value="MDZ5489053.1"/>
    <property type="molecule type" value="Genomic_DNA"/>
</dbReference>
<dbReference type="PANTHER" id="PTHR12526:SF510">
    <property type="entry name" value="D-INOSITOL 3-PHOSPHATE GLYCOSYLTRANSFERASE"/>
    <property type="match status" value="1"/>
</dbReference>
<dbReference type="CDD" id="cd03801">
    <property type="entry name" value="GT4_PimA-like"/>
    <property type="match status" value="1"/>
</dbReference>
<sequence length="345" mass="35688">MTTLHVVLPGDIDDPASPSGGNGYDRRVCQGLAAAGWTVREHPVPGDWPRPGAGERAALAGVLAGLPDGALVLLDGLVASTVPGVLAPQARRLRLVPLVHLPLETDAEAAALAAATAVVTTSEWTRRRLLDRYALPADRVRAAPPGVDPAPPTPGSAAGAALLCVAAVTPHKGHDVLAAALATVADLPWTCDCVGALTRDPDFVDRLRRQLTDAGLTGRVRLLGARTGVALREAYARADLLVLASRGETYGMVVTEALARGVPVLGTDAGGLPEALGHAPDGSRPGLLVPPDDPDALAGALRGWLTDPAQRARLRRSARDRRDTLTDWAVTSTRLAAALKETTAA</sequence>
<reference evidence="5 6" key="1">
    <citation type="submission" date="2023-12" db="EMBL/GenBank/DDBJ databases">
        <title>Micromonospora sp. nov., isolated from Atacama Desert.</title>
        <authorList>
            <person name="Carro L."/>
            <person name="Golinska P."/>
            <person name="Klenk H.-P."/>
            <person name="Goodfellow M."/>
        </authorList>
    </citation>
    <scope>NUCLEOTIDE SEQUENCE [LARGE SCALE GENOMIC DNA]</scope>
    <source>
        <strain evidence="5 6">4G53</strain>
    </source>
</reference>
<keyword evidence="6" id="KW-1185">Reference proteome</keyword>
<keyword evidence="2 5" id="KW-0808">Transferase</keyword>
<dbReference type="Gene3D" id="3.40.50.2000">
    <property type="entry name" value="Glycogen Phosphorylase B"/>
    <property type="match status" value="2"/>
</dbReference>
<evidence type="ECO:0000313" key="5">
    <source>
        <dbReference type="EMBL" id="MDZ5489053.1"/>
    </source>
</evidence>
<dbReference type="SUPFAM" id="SSF53756">
    <property type="entry name" value="UDP-Glycosyltransferase/glycogen phosphorylase"/>
    <property type="match status" value="1"/>
</dbReference>
<evidence type="ECO:0000259" key="4">
    <source>
        <dbReference type="Pfam" id="PF13439"/>
    </source>
</evidence>
<evidence type="ECO:0000256" key="1">
    <source>
        <dbReference type="ARBA" id="ARBA00022676"/>
    </source>
</evidence>
<evidence type="ECO:0000256" key="2">
    <source>
        <dbReference type="ARBA" id="ARBA00022679"/>
    </source>
</evidence>
<evidence type="ECO:0000259" key="3">
    <source>
        <dbReference type="Pfam" id="PF00534"/>
    </source>
</evidence>